<evidence type="ECO:0000313" key="3">
    <source>
        <dbReference type="Proteomes" id="UP000469011"/>
    </source>
</evidence>
<protein>
    <submittedName>
        <fullName evidence="2">Uncharacterized protein</fullName>
    </submittedName>
</protein>
<evidence type="ECO:0000313" key="2">
    <source>
        <dbReference type="EMBL" id="NDW04089.1"/>
    </source>
</evidence>
<name>A0A6N9T2I5_9HYPH</name>
<evidence type="ECO:0000256" key="1">
    <source>
        <dbReference type="SAM" id="SignalP"/>
    </source>
</evidence>
<gene>
    <name evidence="2" type="ORF">GTK09_06565</name>
</gene>
<accession>A0A6N9T2I5</accession>
<proteinExistence type="predicted"/>
<keyword evidence="3" id="KW-1185">Reference proteome</keyword>
<keyword evidence="1" id="KW-0732">Signal</keyword>
<dbReference type="Proteomes" id="UP000469011">
    <property type="component" value="Unassembled WGS sequence"/>
</dbReference>
<feature type="chain" id="PRO_5026954950" evidence="1">
    <location>
        <begin position="22"/>
        <end position="102"/>
    </location>
</feature>
<dbReference type="EMBL" id="JAAAMG010000004">
    <property type="protein sequence ID" value="NDW04089.1"/>
    <property type="molecule type" value="Genomic_DNA"/>
</dbReference>
<sequence length="102" mass="10864">MIRVPLAVSVCLVALTGPATAQSRQQLCEILSQPLDNAFKAVGGFARSQEDLGFGSVAYDMSGAERAALLALEDKRRALLPALQAYVDALGEANETIKQCLR</sequence>
<organism evidence="2 3">
    <name type="scientific">Jiella pacifica</name>
    <dbReference type="NCBI Taxonomy" id="2696469"/>
    <lineage>
        <taxon>Bacteria</taxon>
        <taxon>Pseudomonadati</taxon>
        <taxon>Pseudomonadota</taxon>
        <taxon>Alphaproteobacteria</taxon>
        <taxon>Hyphomicrobiales</taxon>
        <taxon>Aurantimonadaceae</taxon>
        <taxon>Jiella</taxon>
    </lineage>
</organism>
<reference evidence="2 3" key="1">
    <citation type="submission" date="2020-01" db="EMBL/GenBank/DDBJ databases">
        <title>Jiella pacifica sp. nov.</title>
        <authorList>
            <person name="Xue Z."/>
            <person name="Zhu S."/>
            <person name="Chen J."/>
            <person name="Yang J."/>
        </authorList>
    </citation>
    <scope>NUCLEOTIDE SEQUENCE [LARGE SCALE GENOMIC DNA]</scope>
    <source>
        <strain evidence="2 3">40Bstr34</strain>
    </source>
</reference>
<dbReference type="RefSeq" id="WP_163462119.1">
    <property type="nucleotide sequence ID" value="NZ_JAAAMG010000004.1"/>
</dbReference>
<comment type="caution">
    <text evidence="2">The sequence shown here is derived from an EMBL/GenBank/DDBJ whole genome shotgun (WGS) entry which is preliminary data.</text>
</comment>
<dbReference type="AlphaFoldDB" id="A0A6N9T2I5"/>
<feature type="signal peptide" evidence="1">
    <location>
        <begin position="1"/>
        <end position="21"/>
    </location>
</feature>